<accession>A0A5C4W4N5</accession>
<proteinExistence type="predicted"/>
<dbReference type="Pfam" id="PF07905">
    <property type="entry name" value="PucR"/>
    <property type="match status" value="1"/>
</dbReference>
<dbReference type="InterPro" id="IPR025736">
    <property type="entry name" value="PucR_C-HTH_dom"/>
</dbReference>
<name>A0A5C4W4N5_9ACTN</name>
<dbReference type="PANTHER" id="PTHR33744">
    <property type="entry name" value="CARBOHYDRATE DIACID REGULATOR"/>
    <property type="match status" value="1"/>
</dbReference>
<dbReference type="AlphaFoldDB" id="A0A5C4W4N5"/>
<dbReference type="RefSeq" id="WP_139621948.1">
    <property type="nucleotide sequence ID" value="NZ_VDMP01000019.1"/>
</dbReference>
<reference evidence="3 4" key="1">
    <citation type="journal article" date="2016" name="Int. J. Syst. Evol. Microbiol.">
        <title>Nocardioides albidus sp. nov., an actinobacterium isolated from garden soil.</title>
        <authorList>
            <person name="Singh H."/>
            <person name="Du J."/>
            <person name="Trinh H."/>
            <person name="Won K."/>
            <person name="Yang J.E."/>
            <person name="Yin C."/>
            <person name="Kook M."/>
            <person name="Yi T.H."/>
        </authorList>
    </citation>
    <scope>NUCLEOTIDE SEQUENCE [LARGE SCALE GENOMIC DNA]</scope>
    <source>
        <strain evidence="3 4">CCTCC AB 2015297</strain>
    </source>
</reference>
<dbReference type="OrthoDB" id="33973at2"/>
<gene>
    <name evidence="3" type="ORF">FHP29_05990</name>
</gene>
<keyword evidence="4" id="KW-1185">Reference proteome</keyword>
<feature type="domain" description="Purine catabolism PurC-like" evidence="1">
    <location>
        <begin position="5"/>
        <end position="117"/>
    </location>
</feature>
<dbReference type="EMBL" id="VDMP01000019">
    <property type="protein sequence ID" value="TNM43247.1"/>
    <property type="molecule type" value="Genomic_DNA"/>
</dbReference>
<comment type="caution">
    <text evidence="3">The sequence shown here is derived from an EMBL/GenBank/DDBJ whole genome shotgun (WGS) entry which is preliminary data.</text>
</comment>
<dbReference type="InterPro" id="IPR012914">
    <property type="entry name" value="PucR_dom"/>
</dbReference>
<evidence type="ECO:0000259" key="2">
    <source>
        <dbReference type="Pfam" id="PF13556"/>
    </source>
</evidence>
<organism evidence="3 4">
    <name type="scientific">Nocardioides albidus</name>
    <dbReference type="NCBI Taxonomy" id="1517589"/>
    <lineage>
        <taxon>Bacteria</taxon>
        <taxon>Bacillati</taxon>
        <taxon>Actinomycetota</taxon>
        <taxon>Actinomycetes</taxon>
        <taxon>Propionibacteriales</taxon>
        <taxon>Nocardioidaceae</taxon>
        <taxon>Nocardioides</taxon>
    </lineage>
</organism>
<sequence>MLLRELLDDPALGLEVLAPGAPDREVRWVHSIEVADPGAYLRGGEVVLTTGSWERLGRAPAAWVEEVAAAGAIAIGFGRLEAADQPPAELVGAAAARGLTFFVVPVAVPFVQLAEVFIAAKRVEWEAPLRRQLEHHGAIVAALRAERGVDSVLRVLRRRLGLEVAVVAGTTTHGPVPAGGCPVALIGEGLADDSLVLPRPLAELDVDVQAAVSSAMPFLALELERERAVRATEQRYAWEVVEWIATGVSAAAVTARLELLGVPLERTLRCVVARGAGPEEVQAALAPYLIVERSDDVVCLVDADAPRVELAGYVGVGQAVPIAELRVSLLQARHAADALVARGAEGWLTHEELASPAVLLAAQDPAVLHALARTVLGGVLDSDRDRGTELVASLRSFLERGGRWQETADALHVHINTLRHRMKRVEELTGRSLASTADRVDLFLALRALA</sequence>
<evidence type="ECO:0000259" key="1">
    <source>
        <dbReference type="Pfam" id="PF07905"/>
    </source>
</evidence>
<feature type="domain" description="PucR C-terminal helix-turn-helix" evidence="2">
    <location>
        <begin position="390"/>
        <end position="448"/>
    </location>
</feature>
<dbReference type="InterPro" id="IPR051448">
    <property type="entry name" value="CdaR-like_regulators"/>
</dbReference>
<dbReference type="Gene3D" id="1.10.10.2840">
    <property type="entry name" value="PucR C-terminal helix-turn-helix domain"/>
    <property type="match status" value="1"/>
</dbReference>
<dbReference type="Proteomes" id="UP000313231">
    <property type="component" value="Unassembled WGS sequence"/>
</dbReference>
<dbReference type="Pfam" id="PF13556">
    <property type="entry name" value="HTH_30"/>
    <property type="match status" value="1"/>
</dbReference>
<dbReference type="InterPro" id="IPR042070">
    <property type="entry name" value="PucR_C-HTH_sf"/>
</dbReference>
<dbReference type="PANTHER" id="PTHR33744:SF1">
    <property type="entry name" value="DNA-BINDING TRANSCRIPTIONAL ACTIVATOR ADER"/>
    <property type="match status" value="1"/>
</dbReference>
<evidence type="ECO:0000313" key="4">
    <source>
        <dbReference type="Proteomes" id="UP000313231"/>
    </source>
</evidence>
<evidence type="ECO:0000313" key="3">
    <source>
        <dbReference type="EMBL" id="TNM43247.1"/>
    </source>
</evidence>
<protein>
    <submittedName>
        <fullName evidence="3">PucR family transcriptional regulator</fullName>
    </submittedName>
</protein>